<sequence length="607" mass="67560">MMETVDTSQMLDAKELLFAIQEGAKRLINEKQQLNQMNVFPVPDGDTGSNLASLMQTILEETEADFSSVKSIFEKVADASLVGARGNSGIIFAQYLNGIYNHLLTFEEPNSVQHFIKSAKAATKEAYQAIENPVEGTMITVIRIWSEALSLTSENENDNTLENILTNALNKAKRAVENTTRQLKILQQNKVVDAGAKGFYLFIEGFTQAFISNEKTTYVSLSEKMELVIPTEIHQNSEKPVFRYCTEVLLDEVSLSKAEIQQGLVKLGDSIIVAVNRGKARIHIHSNQPEDVLSYLRKIGTPLQQKADDMLLQYEVNQKQKHPIALVTDSIADLPEEYLLSNQIHVIPMTLLIDSTSYIDKITLKSNQFFELIKSSQDKPTSSQPSIKTVENLFSFLETRYKEILVITVADRLSGTYRSIKEIAKKRDGKQVRVEVIDSKQNSAAEGLLVMKANEWIEAGLDFDALVDKVKALRKKISIFVSVDTLEPMINSGRIPQTLGRIAERLSIKPIVSLDEAGNGKLKDFTFSLSGNERKIIKKIAKIHQEESISKYVVVHGEARDRAEKFAELIKQSIGVDPTYIMDISAVIAMSAGKGSVAVALISDEGE</sequence>
<dbReference type="EMBL" id="MIEK01000013">
    <property type="protein sequence ID" value="OEH82888.1"/>
    <property type="molecule type" value="Genomic_DNA"/>
</dbReference>
<feature type="domain" description="DhaL" evidence="3">
    <location>
        <begin position="14"/>
        <end position="208"/>
    </location>
</feature>
<dbReference type="Gene3D" id="3.30.1180.10">
    <property type="match status" value="1"/>
</dbReference>
<keyword evidence="2" id="KW-0175">Coiled coil</keyword>
<feature type="coiled-coil region" evidence="2">
    <location>
        <begin position="162"/>
        <end position="189"/>
    </location>
</feature>
<dbReference type="Pfam" id="PF02645">
    <property type="entry name" value="DegV"/>
    <property type="match status" value="1"/>
</dbReference>
<keyword evidence="5" id="KW-1185">Reference proteome</keyword>
<dbReference type="GO" id="GO:0004371">
    <property type="term" value="F:glycerone kinase activity"/>
    <property type="evidence" value="ECO:0007669"/>
    <property type="project" value="InterPro"/>
</dbReference>
<proteinExistence type="predicted"/>
<accession>A0A1E5KYI5</accession>
<comment type="caution">
    <text evidence="4">The sequence shown here is derived from an EMBL/GenBank/DDBJ whole genome shotgun (WGS) entry which is preliminary data.</text>
</comment>
<keyword evidence="1" id="KW-0446">Lipid-binding</keyword>
<reference evidence="4 5" key="1">
    <citation type="submission" date="2016-09" db="EMBL/GenBank/DDBJ databases">
        <authorList>
            <person name="Capua I."/>
            <person name="De Benedictis P."/>
            <person name="Joannis T."/>
            <person name="Lombin L.H."/>
            <person name="Cattoli G."/>
        </authorList>
    </citation>
    <scope>NUCLEOTIDE SEQUENCE [LARGE SCALE GENOMIC DNA]</scope>
    <source>
        <strain evidence="4 5">LMG 25899</strain>
    </source>
</reference>
<dbReference type="GO" id="GO:0008289">
    <property type="term" value="F:lipid binding"/>
    <property type="evidence" value="ECO:0007669"/>
    <property type="project" value="UniProtKB-KW"/>
</dbReference>
<dbReference type="SMART" id="SM01121">
    <property type="entry name" value="Dak1_2"/>
    <property type="match status" value="1"/>
</dbReference>
<gene>
    <name evidence="4" type="ORF">BCR26_11155</name>
</gene>
<evidence type="ECO:0000313" key="4">
    <source>
        <dbReference type="EMBL" id="OEH82888.1"/>
    </source>
</evidence>
<evidence type="ECO:0000313" key="5">
    <source>
        <dbReference type="Proteomes" id="UP000095256"/>
    </source>
</evidence>
<dbReference type="InterPro" id="IPR043168">
    <property type="entry name" value="DegV_C"/>
</dbReference>
<dbReference type="PROSITE" id="PS51480">
    <property type="entry name" value="DHAL"/>
    <property type="match status" value="1"/>
</dbReference>
<dbReference type="InterPro" id="IPR004007">
    <property type="entry name" value="DhaL_dom"/>
</dbReference>
<name>A0A1E5KYI5_9ENTE</name>
<dbReference type="InterPro" id="IPR003797">
    <property type="entry name" value="DegV"/>
</dbReference>
<evidence type="ECO:0000256" key="2">
    <source>
        <dbReference type="SAM" id="Coils"/>
    </source>
</evidence>
<dbReference type="SUPFAM" id="SSF82549">
    <property type="entry name" value="DAK1/DegV-like"/>
    <property type="match status" value="1"/>
</dbReference>
<dbReference type="PANTHER" id="PTHR33434:SF8">
    <property type="entry name" value="DEGV DOMAIN-CONTAINING PROTEIN SPR1019"/>
    <property type="match status" value="1"/>
</dbReference>
<dbReference type="Pfam" id="PF02734">
    <property type="entry name" value="Dak2"/>
    <property type="match status" value="1"/>
</dbReference>
<dbReference type="Gene3D" id="3.40.50.10170">
    <property type="match status" value="1"/>
</dbReference>
<dbReference type="SUPFAM" id="SSF101473">
    <property type="entry name" value="DhaL-like"/>
    <property type="match status" value="1"/>
</dbReference>
<dbReference type="InterPro" id="IPR048394">
    <property type="entry name" value="FakA-like_M"/>
</dbReference>
<dbReference type="SMART" id="SM01120">
    <property type="entry name" value="Dak2"/>
    <property type="match status" value="1"/>
</dbReference>
<evidence type="ECO:0000259" key="3">
    <source>
        <dbReference type="PROSITE" id="PS51480"/>
    </source>
</evidence>
<dbReference type="PROSITE" id="PS51482">
    <property type="entry name" value="DEGV"/>
    <property type="match status" value="1"/>
</dbReference>
<dbReference type="Pfam" id="PF21645">
    <property type="entry name" value="FakA-like_M"/>
    <property type="match status" value="1"/>
</dbReference>
<dbReference type="GO" id="GO:0006071">
    <property type="term" value="P:glycerol metabolic process"/>
    <property type="evidence" value="ECO:0007669"/>
    <property type="project" value="InterPro"/>
</dbReference>
<dbReference type="InterPro" id="IPR036117">
    <property type="entry name" value="DhaL_dom_sf"/>
</dbReference>
<dbReference type="InterPro" id="IPR050270">
    <property type="entry name" value="DegV_domain_contain"/>
</dbReference>
<dbReference type="RefSeq" id="WP_069698125.1">
    <property type="nucleotide sequence ID" value="NZ_JAGGMA010000022.1"/>
</dbReference>
<dbReference type="NCBIfam" id="TIGR00762">
    <property type="entry name" value="DegV"/>
    <property type="match status" value="1"/>
</dbReference>
<protein>
    <submittedName>
        <fullName evidence="4">Fatty acid-binding protein DegV</fullName>
    </submittedName>
</protein>
<dbReference type="Gene3D" id="1.25.40.340">
    <property type="match status" value="1"/>
</dbReference>
<dbReference type="PANTHER" id="PTHR33434">
    <property type="entry name" value="DEGV DOMAIN-CONTAINING PROTEIN DR_1986-RELATED"/>
    <property type="match status" value="1"/>
</dbReference>
<dbReference type="InterPro" id="IPR033470">
    <property type="entry name" value="FakA-like_C"/>
</dbReference>
<organism evidence="4 5">
    <name type="scientific">Enterococcus rivorum</name>
    <dbReference type="NCBI Taxonomy" id="762845"/>
    <lineage>
        <taxon>Bacteria</taxon>
        <taxon>Bacillati</taxon>
        <taxon>Bacillota</taxon>
        <taxon>Bacilli</taxon>
        <taxon>Lactobacillales</taxon>
        <taxon>Enterococcaceae</taxon>
        <taxon>Enterococcus</taxon>
    </lineage>
</organism>
<dbReference type="AlphaFoldDB" id="A0A1E5KYI5"/>
<evidence type="ECO:0000256" key="1">
    <source>
        <dbReference type="ARBA" id="ARBA00023121"/>
    </source>
</evidence>
<dbReference type="STRING" id="762845.BCR26_11155"/>
<dbReference type="Proteomes" id="UP000095256">
    <property type="component" value="Unassembled WGS sequence"/>
</dbReference>